<protein>
    <submittedName>
        <fullName evidence="3">Uncharacterized protein CXorf51A-like</fullName>
    </submittedName>
</protein>
<dbReference type="RefSeq" id="XP_008535293.1">
    <property type="nucleotide sequence ID" value="XM_008537071.2"/>
</dbReference>
<dbReference type="InterPro" id="IPR040433">
    <property type="entry name" value="Spermatid_TP"/>
</dbReference>
<dbReference type="Proteomes" id="UP001652662">
    <property type="component" value="Chromosome X"/>
</dbReference>
<name>A0ABM2FIP6_EQUPR</name>
<keyword evidence="2" id="KW-1185">Reference proteome</keyword>
<feature type="region of interest" description="Disordered" evidence="1">
    <location>
        <begin position="1"/>
        <end position="116"/>
    </location>
</feature>
<accession>A0ABM2FIP6</accession>
<feature type="compositionally biased region" description="Basic and acidic residues" evidence="1">
    <location>
        <begin position="7"/>
        <end position="16"/>
    </location>
</feature>
<organism evidence="2 3">
    <name type="scientific">Equus przewalskii</name>
    <name type="common">Przewalski's horse</name>
    <name type="synonym">Equus caballus przewalskii</name>
    <dbReference type="NCBI Taxonomy" id="9798"/>
    <lineage>
        <taxon>Eukaryota</taxon>
        <taxon>Metazoa</taxon>
        <taxon>Chordata</taxon>
        <taxon>Craniata</taxon>
        <taxon>Vertebrata</taxon>
        <taxon>Euteleostomi</taxon>
        <taxon>Mammalia</taxon>
        <taxon>Eutheria</taxon>
        <taxon>Laurasiatheria</taxon>
        <taxon>Perissodactyla</taxon>
        <taxon>Equidae</taxon>
        <taxon>Equus</taxon>
    </lineage>
</organism>
<evidence type="ECO:0000313" key="3">
    <source>
        <dbReference type="RefSeq" id="XP_008535293.1"/>
    </source>
</evidence>
<dbReference type="PANTHER" id="PTHR37876">
    <property type="entry name" value="PROTEIN GAR2-LIKE"/>
    <property type="match status" value="1"/>
</dbReference>
<dbReference type="GeneID" id="103562126"/>
<evidence type="ECO:0000313" key="2">
    <source>
        <dbReference type="Proteomes" id="UP001652662"/>
    </source>
</evidence>
<sequence>MAKITRKPQEPNRDVDQPTSSSKGKQKMKSPHQPGSRGGGKVLKTTMKIKRPLQRSSSKKVSEKTTKFIRKPKKAKGTMLFGHYHRLNKKMNQNEPEQDPESLEKSTTSSDDLGSQ</sequence>
<feature type="compositionally biased region" description="Polar residues" evidence="1">
    <location>
        <begin position="105"/>
        <end position="116"/>
    </location>
</feature>
<proteinExistence type="predicted"/>
<dbReference type="PANTHER" id="PTHR37876:SF1">
    <property type="entry name" value="SERINE_ARGININE REPETITIVE MATRIX PROTEIN 4-LIKE-RELATED"/>
    <property type="match status" value="1"/>
</dbReference>
<feature type="compositionally biased region" description="Basic residues" evidence="1">
    <location>
        <begin position="67"/>
        <end position="76"/>
    </location>
</feature>
<reference evidence="3" key="1">
    <citation type="submission" date="2025-08" db="UniProtKB">
        <authorList>
            <consortium name="RefSeq"/>
        </authorList>
    </citation>
    <scope>IDENTIFICATION</scope>
    <source>
        <tissue evidence="3">Blood</tissue>
    </source>
</reference>
<evidence type="ECO:0000256" key="1">
    <source>
        <dbReference type="SAM" id="MobiDB-lite"/>
    </source>
</evidence>
<gene>
    <name evidence="3" type="primary">LOC103562126</name>
</gene>